<proteinExistence type="predicted"/>
<organism evidence="2 3">
    <name type="scientific">Deinococcus geothermalis (strain DSM 11300 / CIP 105573 / AG-3a)</name>
    <dbReference type="NCBI Taxonomy" id="319795"/>
    <lineage>
        <taxon>Bacteria</taxon>
        <taxon>Thermotogati</taxon>
        <taxon>Deinococcota</taxon>
        <taxon>Deinococci</taxon>
        <taxon>Deinococcales</taxon>
        <taxon>Deinococcaceae</taxon>
        <taxon>Deinococcus</taxon>
    </lineage>
</organism>
<dbReference type="InterPro" id="IPR044697">
    <property type="entry name" value="UGlyAH_cupin_C"/>
</dbReference>
<dbReference type="NCBIfam" id="TIGR03214">
    <property type="entry name" value="ura-cupin"/>
    <property type="match status" value="1"/>
</dbReference>
<keyword evidence="2" id="KW-0614">Plasmid</keyword>
<dbReference type="PANTHER" id="PTHR34571">
    <property type="entry name" value="(S)-UREIDOGLYCINE AMINOHYDROLASE"/>
    <property type="match status" value="1"/>
</dbReference>
<dbReference type="SUPFAM" id="SSF51182">
    <property type="entry name" value="RmlC-like cupins"/>
    <property type="match status" value="1"/>
</dbReference>
<dbReference type="InterPro" id="IPR044704">
    <property type="entry name" value="UGlyAH_cupin_N"/>
</dbReference>
<accession>Q1J392</accession>
<dbReference type="EMBL" id="CP000358">
    <property type="protein sequence ID" value="ABF44042.1"/>
    <property type="molecule type" value="Genomic_DNA"/>
</dbReference>
<dbReference type="InterPro" id="IPR008579">
    <property type="entry name" value="UGlyAH_Cupin_dom"/>
</dbReference>
<dbReference type="KEGG" id="dge:Dgeo_2608"/>
<protein>
    <submittedName>
        <fullName evidence="2">Double stranded beta-helix domain containing protein</fullName>
    </submittedName>
</protein>
<keyword evidence="3" id="KW-1185">Reference proteome</keyword>
<gene>
    <name evidence="2" type="ordered locus">Dgeo_2608</name>
</gene>
<dbReference type="InterPro" id="IPR017627">
    <property type="entry name" value="UGHY"/>
</dbReference>
<sequence>MNRQPSLQQLGQTRSVVSQEYALLTPETFIRTTLAEWKNTSCVVHIAPVMGLGTRFTQFTAEMGAGAEASAPPAGIQRFVFVLDGEVELRVNGETHRLAEYGYAYLPAGTDHSLCAQGGARVSVFEKKFHEQAAGLPAPQVVLGNERQITGTEFEGDPGLIARKLLPDEPSFDFMVTTMSYAPGATLPYVEIHYMEHGLLMLEGEGIYRLGERYFQVTRGDVIWMGAHCPQWYGALGKQWSKYLLYKDMNRHPLELRSPADRAARGAF</sequence>
<dbReference type="PANTHER" id="PTHR34571:SF1">
    <property type="entry name" value="(S)-UREIDOGLYCINE AMINOHYDROLASE"/>
    <property type="match status" value="1"/>
</dbReference>
<dbReference type="RefSeq" id="WP_011525958.1">
    <property type="nucleotide sequence ID" value="NC_008010.2"/>
</dbReference>
<dbReference type="InterPro" id="IPR011051">
    <property type="entry name" value="RmlC_Cupin_sf"/>
</dbReference>
<reference evidence="2" key="1">
    <citation type="submission" date="2006-04" db="EMBL/GenBank/DDBJ databases">
        <title>Complete sequence of plasmid1 pDGEO01 of Deinococcus geothermalis DSM 11300.</title>
        <authorList>
            <consortium name="US DOE Joint Genome Institute"/>
            <person name="Copeland A."/>
            <person name="Lucas S."/>
            <person name="Lapidus A."/>
            <person name="Barry K."/>
            <person name="Detter J.C."/>
            <person name="Glavina del Rio T."/>
            <person name="Hammon N."/>
            <person name="Israni S."/>
            <person name="Dalin E."/>
            <person name="Tice H."/>
            <person name="Pitluck S."/>
            <person name="Brettin T."/>
            <person name="Bruce D."/>
            <person name="Han C."/>
            <person name="Tapia R."/>
            <person name="Saunders E."/>
            <person name="Gilna P."/>
            <person name="Schmutz J."/>
            <person name="Larimer F."/>
            <person name="Land M."/>
            <person name="Hauser L."/>
            <person name="Kyrpides N."/>
            <person name="Kim E."/>
            <person name="Daly M.J."/>
            <person name="Fredrickson J.K."/>
            <person name="Makarova K.S."/>
            <person name="Gaidamakova E.K."/>
            <person name="Zhai M."/>
            <person name="Richardson P."/>
        </authorList>
    </citation>
    <scope>NUCLEOTIDE SEQUENCE</scope>
    <source>
        <strain evidence="2">DSM 11300</strain>
        <plasmid evidence="2">pDGEO01</plasmid>
    </source>
</reference>
<feature type="domain" description="(S)-ureidoglycine aminohydrolase cupin" evidence="1">
    <location>
        <begin position="55"/>
        <end position="117"/>
    </location>
</feature>
<dbReference type="InterPro" id="IPR014710">
    <property type="entry name" value="RmlC-like_jellyroll"/>
</dbReference>
<dbReference type="Pfam" id="PF05899">
    <property type="entry name" value="Cupin_3"/>
    <property type="match status" value="1"/>
</dbReference>
<geneLocation type="plasmid" evidence="2 3">
    <name>pDGEO01</name>
</geneLocation>
<evidence type="ECO:0000313" key="2">
    <source>
        <dbReference type="EMBL" id="ABF44042.1"/>
    </source>
</evidence>
<name>Q1J392_DEIGD</name>
<dbReference type="GO" id="GO:0071522">
    <property type="term" value="F:ureidoglycine aminohydrolase activity"/>
    <property type="evidence" value="ECO:0007669"/>
    <property type="project" value="InterPro"/>
</dbReference>
<dbReference type="eggNOG" id="COG3257">
    <property type="taxonomic scope" value="Bacteria"/>
</dbReference>
<evidence type="ECO:0000259" key="1">
    <source>
        <dbReference type="Pfam" id="PF05899"/>
    </source>
</evidence>
<dbReference type="CDD" id="cd02212">
    <property type="entry name" value="cupin_UGlyAH_C"/>
    <property type="match status" value="1"/>
</dbReference>
<evidence type="ECO:0000313" key="3">
    <source>
        <dbReference type="Proteomes" id="UP000002431"/>
    </source>
</evidence>
<dbReference type="CDD" id="cd02211">
    <property type="entry name" value="cupin_UGlyAH_N"/>
    <property type="match status" value="1"/>
</dbReference>
<dbReference type="Proteomes" id="UP000002431">
    <property type="component" value="Plasmid pDGEO01"/>
</dbReference>
<dbReference type="Gene3D" id="2.60.120.10">
    <property type="entry name" value="Jelly Rolls"/>
    <property type="match status" value="1"/>
</dbReference>
<dbReference type="HOGENOM" id="CLU_056083_0_0_0"/>
<dbReference type="AlphaFoldDB" id="Q1J392"/>